<evidence type="ECO:0000313" key="4">
    <source>
        <dbReference type="Proteomes" id="UP000232323"/>
    </source>
</evidence>
<evidence type="ECO:0000256" key="1">
    <source>
        <dbReference type="SAM" id="Coils"/>
    </source>
</evidence>
<dbReference type="GO" id="GO:0005829">
    <property type="term" value="C:cytosol"/>
    <property type="evidence" value="ECO:0007669"/>
    <property type="project" value="GOC"/>
</dbReference>
<dbReference type="PANTHER" id="PTHR12820">
    <property type="entry name" value="VACUOLAR SORTING PROTEIN 53"/>
    <property type="match status" value="1"/>
</dbReference>
<dbReference type="GO" id="GO:0000938">
    <property type="term" value="C:GARP complex"/>
    <property type="evidence" value="ECO:0007669"/>
    <property type="project" value="InterPro"/>
</dbReference>
<dbReference type="PANTHER" id="PTHR12820:SF0">
    <property type="entry name" value="VACUOLAR PROTEIN SORTING-ASSOCIATED PROTEIN 53 HOMOLOG"/>
    <property type="match status" value="1"/>
</dbReference>
<dbReference type="InterPro" id="IPR039766">
    <property type="entry name" value="Vps53"/>
</dbReference>
<feature type="coiled-coil region" evidence="1">
    <location>
        <begin position="85"/>
        <end position="119"/>
    </location>
</feature>
<dbReference type="Proteomes" id="UP000232323">
    <property type="component" value="Unassembled WGS sequence"/>
</dbReference>
<proteinExistence type="predicted"/>
<dbReference type="GO" id="GO:0042147">
    <property type="term" value="P:retrograde transport, endosome to Golgi"/>
    <property type="evidence" value="ECO:0007669"/>
    <property type="project" value="InterPro"/>
</dbReference>
<gene>
    <name evidence="3" type="ORF">CEUSTIGMA_g11164.t1</name>
</gene>
<dbReference type="AlphaFoldDB" id="A0A250XLD8"/>
<organism evidence="3 4">
    <name type="scientific">Chlamydomonas eustigma</name>
    <dbReference type="NCBI Taxonomy" id="1157962"/>
    <lineage>
        <taxon>Eukaryota</taxon>
        <taxon>Viridiplantae</taxon>
        <taxon>Chlorophyta</taxon>
        <taxon>core chlorophytes</taxon>
        <taxon>Chlorophyceae</taxon>
        <taxon>CS clade</taxon>
        <taxon>Chlamydomonadales</taxon>
        <taxon>Chlamydomonadaceae</taxon>
        <taxon>Chlamydomonas</taxon>
    </lineage>
</organism>
<accession>A0A250XLD8</accession>
<protein>
    <recommendedName>
        <fullName evidence="2">Vps53 N-terminal domain-containing protein</fullName>
    </recommendedName>
</protein>
<reference evidence="3 4" key="1">
    <citation type="submission" date="2017-08" db="EMBL/GenBank/DDBJ databases">
        <title>Acidophilic green algal genome provides insights into adaptation to an acidic environment.</title>
        <authorList>
            <person name="Hirooka S."/>
            <person name="Hirose Y."/>
            <person name="Kanesaki Y."/>
            <person name="Higuchi S."/>
            <person name="Fujiwara T."/>
            <person name="Onuma R."/>
            <person name="Era A."/>
            <person name="Ohbayashi R."/>
            <person name="Uzuka A."/>
            <person name="Nozaki H."/>
            <person name="Yoshikawa H."/>
            <person name="Miyagishima S.Y."/>
        </authorList>
    </citation>
    <scope>NUCLEOTIDE SEQUENCE [LARGE SCALE GENOMIC DNA]</scope>
    <source>
        <strain evidence="3 4">NIES-2499</strain>
    </source>
</reference>
<feature type="domain" description="Vps53 N-terminal" evidence="2">
    <location>
        <begin position="193"/>
        <end position="501"/>
    </location>
</feature>
<dbReference type="STRING" id="1157962.A0A250XLD8"/>
<keyword evidence="1" id="KW-0175">Coiled coil</keyword>
<name>A0A250XLD8_9CHLO</name>
<comment type="caution">
    <text evidence="3">The sequence shown here is derived from an EMBL/GenBank/DDBJ whole genome shotgun (WGS) entry which is preliminary data.</text>
</comment>
<evidence type="ECO:0000313" key="3">
    <source>
        <dbReference type="EMBL" id="GAX83739.1"/>
    </source>
</evidence>
<dbReference type="OrthoDB" id="10261632at2759"/>
<evidence type="ECO:0000259" key="2">
    <source>
        <dbReference type="Pfam" id="PF04100"/>
    </source>
</evidence>
<dbReference type="EMBL" id="BEGY01000106">
    <property type="protein sequence ID" value="GAX83739.1"/>
    <property type="molecule type" value="Genomic_DNA"/>
</dbReference>
<feature type="domain" description="Vps53 N-terminal" evidence="2">
    <location>
        <begin position="29"/>
        <end position="148"/>
    </location>
</feature>
<dbReference type="InterPro" id="IPR007234">
    <property type="entry name" value="Vps53_N"/>
</dbReference>
<keyword evidence="4" id="KW-1185">Reference proteome</keyword>
<dbReference type="Pfam" id="PF04100">
    <property type="entry name" value="Vps53_N"/>
    <property type="match status" value="2"/>
</dbReference>
<sequence>MDPDHSQDQVEIKLKLPSEKKPDVFDQADFDATKFINTIYPDESSLTDIDRFVGVLQKQIRSIDKEIYGAVKAQGGAHVRARDDVASAHAQIEELFSKIEDIQQKAEESESMVQDICRDIKKLDYAKKHLTNAITALRRLAMLTAAVSAAVSGTCLSLLASCSQQLSQVPVYHFLLHAHSSCLRYLSITSCFMLTAAVSDLEEAAGRRDQYKKCANLLEAIQQLMEYFQQYETIPKVRSLSRRVAQLQAQLQGAVMDDFKILMGQADVKLSPDNLDRLANACLVVDALGAKVRDQLMDWLCDREVTIYTTIFSMSGETAKLDRFERRFMWFRSRLEEKKEQWAIFPDAWKVSQLLCLTFCKITKAQAKRIISDDEMEISTNIGPLINTVVATNKFEREMAVLFGGAAGGVEEEDDDEAASDADNLSAGEVRRRLEKYRKKERMEAHKRALEKMTDKERQAAREAKTTFEGSISEAFEPVLRFYITEEEKELNSHLETVLREEYENKWCSAEEEDGPRVLPSANKLFFKIRTSLTRCSRMISKGETLVGLTGIFHNLLDTYSAALLQRLPKTAAGQTSASLPLTGQDWFIRLTEAEELVVCRILKSAEFCRDTIEGLSAAIHKDVKPALADQVDFSDLEGSFLHVASQCMNVLVMGVMTRLEVGVQEMTRVRWDLIEQPGDDSTFVLTIRKVLLDCAPRLGKELEEVSFSFFCDKMARMFVPHFQEHLYRLKRISEKGTLQLSIDCDAVKRALAEFHKHALGPSAELGSYSNYIEREMGAVVNTVKVLQSKPENLVDTFMLLMPAHAQGVQEFVHVCEMKTLTRKQHSDLMALFQHKMAGGDAASAPIIAPVAATAASLGNFKNNLNSITASLTSSIPFPRAKGAPTALSGPEAQQQALLARFAGAAPASHNRTGSGAGVSFTDAATAVKERTRDGFAKMVKGLSNWSAEGGPGGGPSS</sequence>